<sequence length="93" mass="10208">MGSYFEKSIEVFLRLTHLLSSASQAFLYPGNAERCACTPRRQSLGLTWQLPKSSLDSSLMRLAGPTTSFVPTSTMVPSAYNIPPLITTTTVEH</sequence>
<evidence type="ECO:0000313" key="1">
    <source>
        <dbReference type="EMBL" id="ERN05397.1"/>
    </source>
</evidence>
<proteinExistence type="predicted"/>
<accession>W1P693</accession>
<keyword evidence="2" id="KW-1185">Reference proteome</keyword>
<organism evidence="1 2">
    <name type="scientific">Amborella trichopoda</name>
    <dbReference type="NCBI Taxonomy" id="13333"/>
    <lineage>
        <taxon>Eukaryota</taxon>
        <taxon>Viridiplantae</taxon>
        <taxon>Streptophyta</taxon>
        <taxon>Embryophyta</taxon>
        <taxon>Tracheophyta</taxon>
        <taxon>Spermatophyta</taxon>
        <taxon>Magnoliopsida</taxon>
        <taxon>Amborellales</taxon>
        <taxon>Amborellaceae</taxon>
        <taxon>Amborella</taxon>
    </lineage>
</organism>
<evidence type="ECO:0000313" key="2">
    <source>
        <dbReference type="Proteomes" id="UP000017836"/>
    </source>
</evidence>
<protein>
    <submittedName>
        <fullName evidence="1">Uncharacterized protein</fullName>
    </submittedName>
</protein>
<dbReference type="HOGENOM" id="CLU_2402594_0_0_1"/>
<dbReference type="AlphaFoldDB" id="W1P693"/>
<reference evidence="2" key="1">
    <citation type="journal article" date="2013" name="Science">
        <title>The Amborella genome and the evolution of flowering plants.</title>
        <authorList>
            <consortium name="Amborella Genome Project"/>
        </authorList>
    </citation>
    <scope>NUCLEOTIDE SEQUENCE [LARGE SCALE GENOMIC DNA]</scope>
</reference>
<name>W1P693_AMBTC</name>
<gene>
    <name evidence="1" type="ORF">AMTR_s00007p00220170</name>
</gene>
<dbReference type="Gramene" id="ERN05397">
    <property type="protein sequence ID" value="ERN05397"/>
    <property type="gene ID" value="AMTR_s00007p00220170"/>
</dbReference>
<dbReference type="Proteomes" id="UP000017836">
    <property type="component" value="Unassembled WGS sequence"/>
</dbReference>
<dbReference type="EMBL" id="KI394011">
    <property type="protein sequence ID" value="ERN05397.1"/>
    <property type="molecule type" value="Genomic_DNA"/>
</dbReference>